<dbReference type="EMBL" id="JARAOO010000003">
    <property type="protein sequence ID" value="KAJ7977430.1"/>
    <property type="molecule type" value="Genomic_DNA"/>
</dbReference>
<dbReference type="Gene3D" id="3.40.1810.10">
    <property type="entry name" value="Transcription factor, MADS-box"/>
    <property type="match status" value="1"/>
</dbReference>
<dbReference type="GO" id="GO:0003677">
    <property type="term" value="F:DNA binding"/>
    <property type="evidence" value="ECO:0007669"/>
    <property type="project" value="UniProtKB-KW"/>
</dbReference>
<dbReference type="AlphaFoldDB" id="A0AAD7Q9P7"/>
<evidence type="ECO:0000313" key="8">
    <source>
        <dbReference type="EMBL" id="KAJ7977430.1"/>
    </source>
</evidence>
<dbReference type="InterPro" id="IPR036879">
    <property type="entry name" value="TF_MADSbox_sf"/>
</dbReference>
<evidence type="ECO:0000256" key="2">
    <source>
        <dbReference type="ARBA" id="ARBA00023015"/>
    </source>
</evidence>
<evidence type="ECO:0000256" key="1">
    <source>
        <dbReference type="ARBA" id="ARBA00004123"/>
    </source>
</evidence>
<sequence>MEFSSSNSSSNFQWRDQNQVGSKKRKRSKQHSEVKSQFLKLQKRKETLFKKSFELATLCDVAVCTVYIGPTGEVDVWPEDSEKAKAIMMNYKYFDAVKKEKCCFNNVSNPVVSTATDTETIGLLGNHHDLNYAFGNSIMSSNHGSFSWQNDGYFGNVSFETKGIWQSDLLDEHHQQSLSLVPDISDLNNLVPGFSGNEAIPWWNWQNNGGFDTEDLFSGVGYNIGSNSGGIDIPCGIFQTNEEFDGTGTGNYSNYAETNDGPVTQTFPQQNDLLVSNWVQGQPLQSLPNLDIPQIDMSVTQTFPLLVSQWEQDLTSCLPSGSMELS</sequence>
<keyword evidence="9" id="KW-1185">Reference proteome</keyword>
<dbReference type="GO" id="GO:0046983">
    <property type="term" value="F:protein dimerization activity"/>
    <property type="evidence" value="ECO:0007669"/>
    <property type="project" value="InterPro"/>
</dbReference>
<comment type="caution">
    <text evidence="8">The sequence shown here is derived from an EMBL/GenBank/DDBJ whole genome shotgun (WGS) entry which is preliminary data.</text>
</comment>
<evidence type="ECO:0000256" key="4">
    <source>
        <dbReference type="ARBA" id="ARBA00023163"/>
    </source>
</evidence>
<name>A0AAD7Q9P7_QUISA</name>
<dbReference type="GO" id="GO:0005634">
    <property type="term" value="C:nucleus"/>
    <property type="evidence" value="ECO:0007669"/>
    <property type="project" value="UniProtKB-SubCell"/>
</dbReference>
<dbReference type="Pfam" id="PF00319">
    <property type="entry name" value="SRF-TF"/>
    <property type="match status" value="1"/>
</dbReference>
<protein>
    <submittedName>
        <fullName evidence="8">AGAMOUS-like MADS-box protein</fullName>
    </submittedName>
</protein>
<dbReference type="InterPro" id="IPR002100">
    <property type="entry name" value="TF_MADSbox"/>
</dbReference>
<keyword evidence="3" id="KW-0238">DNA-binding</keyword>
<evidence type="ECO:0000259" key="7">
    <source>
        <dbReference type="PROSITE" id="PS50066"/>
    </source>
</evidence>
<evidence type="ECO:0000313" key="9">
    <source>
        <dbReference type="Proteomes" id="UP001163823"/>
    </source>
</evidence>
<dbReference type="PROSITE" id="PS50066">
    <property type="entry name" value="MADS_BOX_2"/>
    <property type="match status" value="1"/>
</dbReference>
<accession>A0AAD7Q9P7</accession>
<reference evidence="8" key="1">
    <citation type="journal article" date="2023" name="Science">
        <title>Elucidation of the pathway for biosynthesis of saponin adjuvants from the soapbark tree.</title>
        <authorList>
            <person name="Reed J."/>
            <person name="Orme A."/>
            <person name="El-Demerdash A."/>
            <person name="Owen C."/>
            <person name="Martin L.B.B."/>
            <person name="Misra R.C."/>
            <person name="Kikuchi S."/>
            <person name="Rejzek M."/>
            <person name="Martin A.C."/>
            <person name="Harkess A."/>
            <person name="Leebens-Mack J."/>
            <person name="Louveau T."/>
            <person name="Stephenson M.J."/>
            <person name="Osbourn A."/>
        </authorList>
    </citation>
    <scope>NUCLEOTIDE SEQUENCE</scope>
    <source>
        <strain evidence="8">S10</strain>
    </source>
</reference>
<feature type="compositionally biased region" description="Low complexity" evidence="6">
    <location>
        <begin position="1"/>
        <end position="11"/>
    </location>
</feature>
<dbReference type="SUPFAM" id="SSF55455">
    <property type="entry name" value="SRF-like"/>
    <property type="match status" value="1"/>
</dbReference>
<organism evidence="8 9">
    <name type="scientific">Quillaja saponaria</name>
    <name type="common">Soap bark tree</name>
    <dbReference type="NCBI Taxonomy" id="32244"/>
    <lineage>
        <taxon>Eukaryota</taxon>
        <taxon>Viridiplantae</taxon>
        <taxon>Streptophyta</taxon>
        <taxon>Embryophyta</taxon>
        <taxon>Tracheophyta</taxon>
        <taxon>Spermatophyta</taxon>
        <taxon>Magnoliopsida</taxon>
        <taxon>eudicotyledons</taxon>
        <taxon>Gunneridae</taxon>
        <taxon>Pentapetalae</taxon>
        <taxon>rosids</taxon>
        <taxon>fabids</taxon>
        <taxon>Fabales</taxon>
        <taxon>Quillajaceae</taxon>
        <taxon>Quillaja</taxon>
    </lineage>
</organism>
<evidence type="ECO:0000256" key="5">
    <source>
        <dbReference type="ARBA" id="ARBA00023242"/>
    </source>
</evidence>
<dbReference type="SMART" id="SM00432">
    <property type="entry name" value="MADS"/>
    <property type="match status" value="1"/>
</dbReference>
<keyword evidence="4" id="KW-0804">Transcription</keyword>
<feature type="region of interest" description="Disordered" evidence="6">
    <location>
        <begin position="1"/>
        <end position="31"/>
    </location>
</feature>
<feature type="compositionally biased region" description="Polar residues" evidence="6">
    <location>
        <begin position="12"/>
        <end position="21"/>
    </location>
</feature>
<keyword evidence="5" id="KW-0539">Nucleus</keyword>
<keyword evidence="2" id="KW-0805">Transcription regulation</keyword>
<dbReference type="Proteomes" id="UP001163823">
    <property type="component" value="Chromosome 3"/>
</dbReference>
<evidence type="ECO:0000256" key="3">
    <source>
        <dbReference type="ARBA" id="ARBA00023125"/>
    </source>
</evidence>
<proteinExistence type="predicted"/>
<feature type="domain" description="MADS-box" evidence="7">
    <location>
        <begin position="21"/>
        <end position="81"/>
    </location>
</feature>
<comment type="subcellular location">
    <subcellularLocation>
        <location evidence="1">Nucleus</location>
    </subcellularLocation>
</comment>
<evidence type="ECO:0000256" key="6">
    <source>
        <dbReference type="SAM" id="MobiDB-lite"/>
    </source>
</evidence>
<gene>
    <name evidence="8" type="ORF">O6P43_007058</name>
</gene>